<evidence type="ECO:0000313" key="1">
    <source>
        <dbReference type="EMBL" id="EFK56001.1"/>
    </source>
</evidence>
<gene>
    <name evidence="1" type="ORF">HMPREF0766_13204</name>
</gene>
<dbReference type="AlphaFoldDB" id="D7VQF0"/>
<dbReference type="HOGENOM" id="CLU_1170064_0_0_10"/>
<dbReference type="OrthoDB" id="9881949at2"/>
<dbReference type="Proteomes" id="UP000006258">
    <property type="component" value="Unassembled WGS sequence"/>
</dbReference>
<proteinExistence type="predicted"/>
<sequence length="202" mass="22497">MKTILISSLIILFIGITSCQKQNDLIPNKDSNQFINIGEVVYNSSSNLYYNNKGKLIDLDSIKKTLKPNQFLEVSSLSIISDEGIDNSPNDINNIPNRKRTANTAKNAHTQGYIVNIDNHIWWGADNLDNGGDIGISTSAKAFIFRPGELYMRHAKFKFASGSNNDGAVWARNFLWALYQADPTDTVILSDFKGPAMTFPFT</sequence>
<protein>
    <submittedName>
        <fullName evidence="1">Uncharacterized protein</fullName>
    </submittedName>
</protein>
<organism evidence="1 2">
    <name type="scientific">Sphingobacterium spiritivorum ATCC 33861</name>
    <dbReference type="NCBI Taxonomy" id="525373"/>
    <lineage>
        <taxon>Bacteria</taxon>
        <taxon>Pseudomonadati</taxon>
        <taxon>Bacteroidota</taxon>
        <taxon>Sphingobacteriia</taxon>
        <taxon>Sphingobacteriales</taxon>
        <taxon>Sphingobacteriaceae</taxon>
        <taxon>Sphingobacterium</taxon>
    </lineage>
</organism>
<dbReference type="GeneID" id="95427240"/>
<accession>D7VQF0</accession>
<dbReference type="RefSeq" id="WP_002994244.1">
    <property type="nucleotide sequence ID" value="NZ_GL379770.1"/>
</dbReference>
<evidence type="ECO:0000313" key="2">
    <source>
        <dbReference type="Proteomes" id="UP000006258"/>
    </source>
</evidence>
<comment type="caution">
    <text evidence="1">The sequence shown here is derived from an EMBL/GenBank/DDBJ whole genome shotgun (WGS) entry which is preliminary data.</text>
</comment>
<reference evidence="1" key="1">
    <citation type="submission" date="2010-07" db="EMBL/GenBank/DDBJ databases">
        <authorList>
            <person name="Muzny D."/>
            <person name="Qin X."/>
            <person name="Buhay C."/>
            <person name="Dugan-Rocha S."/>
            <person name="Ding Y."/>
            <person name="Chen G."/>
            <person name="Hawes A."/>
            <person name="Holder M."/>
            <person name="Jhangiani S."/>
            <person name="Johnson A."/>
            <person name="Khan Z."/>
            <person name="Li Z."/>
            <person name="Liu W."/>
            <person name="Liu X."/>
            <person name="Perez L."/>
            <person name="Shen H."/>
            <person name="Wang Q."/>
            <person name="Watt J."/>
            <person name="Xi L."/>
            <person name="Xin Y."/>
            <person name="Zhou J."/>
            <person name="Deng J."/>
            <person name="Jiang H."/>
            <person name="Liu Y."/>
            <person name="Qu J."/>
            <person name="Song X.-Z."/>
            <person name="Zhang L."/>
            <person name="Villasana D."/>
            <person name="Johnson A."/>
            <person name="Liu J."/>
            <person name="Liyanage D."/>
            <person name="Lorensuhewa L."/>
            <person name="Robinson T."/>
            <person name="Song A."/>
            <person name="Song B.-B."/>
            <person name="Dinh H."/>
            <person name="Thornton R."/>
            <person name="Coyle M."/>
            <person name="Francisco L."/>
            <person name="Jackson L."/>
            <person name="Javaid M."/>
            <person name="Korchina V."/>
            <person name="Kovar C."/>
            <person name="Mata R."/>
            <person name="Mathew T."/>
            <person name="Ngo R."/>
            <person name="Nguyen L."/>
            <person name="Nguyen N."/>
            <person name="Okwuonu G."/>
            <person name="Ongeri F."/>
            <person name="Pham C."/>
            <person name="Simmons D."/>
            <person name="Wilczek-Boney K."/>
            <person name="Hale W."/>
            <person name="Jakkamsetti A."/>
            <person name="Pham P."/>
            <person name="Ruth R."/>
            <person name="San Lucas F."/>
            <person name="Warren J."/>
            <person name="Zhang J."/>
            <person name="Zhao Z."/>
            <person name="Zhou C."/>
            <person name="Zhu D."/>
            <person name="Lee S."/>
            <person name="Bess C."/>
            <person name="Blankenburg K."/>
            <person name="Forbes L."/>
            <person name="Fu Q."/>
            <person name="Gubbala S."/>
            <person name="Hirani K."/>
            <person name="Jayaseelan J.C."/>
            <person name="Lara F."/>
            <person name="Munidasa M."/>
            <person name="Palculict T."/>
            <person name="Patil S."/>
            <person name="Pu L.-L."/>
            <person name="Saada N."/>
            <person name="Tang L."/>
            <person name="Weissenberger G."/>
            <person name="Zhu Y."/>
            <person name="Hemphill L."/>
            <person name="Shang Y."/>
            <person name="Youmans B."/>
            <person name="Ayvaz T."/>
            <person name="Ross M."/>
            <person name="Santibanez J."/>
            <person name="Aqrawi P."/>
            <person name="Gross S."/>
            <person name="Joshi V."/>
            <person name="Fowler G."/>
            <person name="Nazareth L."/>
            <person name="Reid J."/>
            <person name="Worley K."/>
            <person name="Petrosino J."/>
            <person name="Highlander S."/>
            <person name="Gibbs R."/>
        </authorList>
    </citation>
    <scope>NUCLEOTIDE SEQUENCE [LARGE SCALE GENOMIC DNA]</scope>
    <source>
        <strain evidence="1">ATCC 33861</strain>
    </source>
</reference>
<keyword evidence="2" id="KW-1185">Reference proteome</keyword>
<dbReference type="PROSITE" id="PS51257">
    <property type="entry name" value="PROKAR_LIPOPROTEIN"/>
    <property type="match status" value="1"/>
</dbReference>
<dbReference type="EMBL" id="ACHA02000012">
    <property type="protein sequence ID" value="EFK56001.1"/>
    <property type="molecule type" value="Genomic_DNA"/>
</dbReference>
<name>D7VQF0_SPHSI</name>